<dbReference type="GO" id="GO:0005509">
    <property type="term" value="F:calcium ion binding"/>
    <property type="evidence" value="ECO:0007669"/>
    <property type="project" value="InterPro"/>
</dbReference>
<protein>
    <submittedName>
        <fullName evidence="3">Hemolysin-type calcium-binding repeat 2 copies family protein</fullName>
    </submittedName>
</protein>
<dbReference type="Gene3D" id="2.150.10.10">
    <property type="entry name" value="Serralysin-like metalloprotease, C-terminal"/>
    <property type="match status" value="5"/>
</dbReference>
<dbReference type="HOGENOM" id="CLU_428762_0_0_5"/>
<dbReference type="eggNOG" id="COG2931">
    <property type="taxonomic scope" value="Bacteria"/>
</dbReference>
<dbReference type="PRINTS" id="PR00313">
    <property type="entry name" value="CABNDNGRPT"/>
</dbReference>
<sequence>MAYFNGTPDNDTYTGGAGNDGITGVGGDDVLSGGDGLDTLFGGDGHDWIDGGDGDDIMGGGLGDDTFVVDSAGDTVLEGTNQGIDLVRASVSFSLAGRQIEFVTLTGAAHINATGNGFNNLLTGNSGNNLLDGGAGSDILTGGLGDDTMTGGDGDDIFYVDSAGDLVFENSGEGADMVVSSVSYSLLGTGLEHLTLSGAANLSGKGNQRANVLTGNSGNNALDGDAGNDTLTGGAGDDTYYINSKGDVVVENHYEGHDSIVSSVSYSLFGRAVEDLSLTGAGHLTAKGNSLANALTGNSGNNVLDGSTGKDTMSGGLGNDTYYVNSSYDLVNEASGQGFDRVYSNATFSLAGQFAEALFLTGTGNTDATGNTLGNLLVGNSGNNELDGMGGADTLQGGDGDDTYYLGLDKNDVVIEAVGGGNDTIHTGLRSFTLVGLEVENLRMRGDSREGFGNDLDNWITGNGYNNFMYGGAGNDTLDGGAAHDVMTGGTGDDVYYVESLNDVVVEDADSGIDWVMGGNSHPLFANVENLTLLNDNAVNATGNGLDNRLEGNTGNNVLTGAGGADLFVFLQDSGADRIADLNGAEGDRINISAYTGGVANPAMISQVGADVLIHLGDGNTVLILTDTVDNVAPYIVW</sequence>
<reference evidence="4" key="1">
    <citation type="submission" date="2011-03" db="EMBL/GenBank/DDBJ databases">
        <title>Draft genome sequence of Brevundimonas diminuta.</title>
        <authorList>
            <person name="Brown P.J.B."/>
            <person name="Buechlein A."/>
            <person name="Hemmerich C."/>
            <person name="Brun Y.V."/>
        </authorList>
    </citation>
    <scope>NUCLEOTIDE SEQUENCE [LARGE SCALE GENOMIC DNA]</scope>
    <source>
        <strain evidence="4">C19</strain>
    </source>
</reference>
<gene>
    <name evidence="3" type="ORF">ABI_43070</name>
</gene>
<comment type="subcellular location">
    <subcellularLocation>
        <location evidence="1">Secreted</location>
    </subcellularLocation>
</comment>
<proteinExistence type="predicted"/>
<name>F4QT14_9CAUL</name>
<evidence type="ECO:0000313" key="3">
    <source>
        <dbReference type="EMBL" id="EGF89884.1"/>
    </source>
</evidence>
<accession>F4QT14</accession>
<dbReference type="GO" id="GO:0005576">
    <property type="term" value="C:extracellular region"/>
    <property type="evidence" value="ECO:0007669"/>
    <property type="project" value="UniProtKB-SubCell"/>
</dbReference>
<dbReference type="Pfam" id="PF00353">
    <property type="entry name" value="HemolysinCabind"/>
    <property type="match status" value="7"/>
</dbReference>
<dbReference type="PANTHER" id="PTHR38340">
    <property type="entry name" value="S-LAYER PROTEIN"/>
    <property type="match status" value="1"/>
</dbReference>
<dbReference type="Proteomes" id="UP000006512">
    <property type="component" value="Unassembled WGS sequence"/>
</dbReference>
<dbReference type="STRING" id="715226.ABI_43070"/>
<dbReference type="InterPro" id="IPR050557">
    <property type="entry name" value="RTX_toxin/Mannuronan_C5-epim"/>
</dbReference>
<evidence type="ECO:0000256" key="2">
    <source>
        <dbReference type="ARBA" id="ARBA00022525"/>
    </source>
</evidence>
<evidence type="ECO:0000256" key="1">
    <source>
        <dbReference type="ARBA" id="ARBA00004613"/>
    </source>
</evidence>
<dbReference type="EMBL" id="GL883080">
    <property type="protein sequence ID" value="EGF89884.1"/>
    <property type="molecule type" value="Genomic_DNA"/>
</dbReference>
<dbReference type="PANTHER" id="PTHR38340:SF1">
    <property type="entry name" value="S-LAYER PROTEIN"/>
    <property type="match status" value="1"/>
</dbReference>
<dbReference type="InterPro" id="IPR011049">
    <property type="entry name" value="Serralysin-like_metalloprot_C"/>
</dbReference>
<dbReference type="AlphaFoldDB" id="F4QT14"/>
<dbReference type="OrthoDB" id="7175628at2"/>
<dbReference type="RefSeq" id="WP_006275082.1">
    <property type="nucleotide sequence ID" value="NZ_GL883080.1"/>
</dbReference>
<dbReference type="SUPFAM" id="SSF51120">
    <property type="entry name" value="beta-Roll"/>
    <property type="match status" value="6"/>
</dbReference>
<dbReference type="InterPro" id="IPR001343">
    <property type="entry name" value="Hemolysn_Ca-bd"/>
</dbReference>
<organism evidence="3 4">
    <name type="scientific">Asticcacaulis biprosthecium C19</name>
    <dbReference type="NCBI Taxonomy" id="715226"/>
    <lineage>
        <taxon>Bacteria</taxon>
        <taxon>Pseudomonadati</taxon>
        <taxon>Pseudomonadota</taxon>
        <taxon>Alphaproteobacteria</taxon>
        <taxon>Caulobacterales</taxon>
        <taxon>Caulobacteraceae</taxon>
        <taxon>Asticcacaulis</taxon>
    </lineage>
</organism>
<keyword evidence="2" id="KW-0964">Secreted</keyword>
<evidence type="ECO:0000313" key="4">
    <source>
        <dbReference type="Proteomes" id="UP000006512"/>
    </source>
</evidence>
<keyword evidence="4" id="KW-1185">Reference proteome</keyword>